<dbReference type="PANTHER" id="PTHR34047:SF7">
    <property type="entry name" value="RNA-DIRECTED DNA POLYMERASE"/>
    <property type="match status" value="1"/>
</dbReference>
<keyword evidence="3" id="KW-0548">Nucleotidyltransferase</keyword>
<dbReference type="EMBL" id="CP034705">
    <property type="protein sequence ID" value="AZT05242.1"/>
    <property type="molecule type" value="Genomic_DNA"/>
</dbReference>
<evidence type="ECO:0000256" key="6">
    <source>
        <dbReference type="ARBA" id="ARBA00022918"/>
    </source>
</evidence>
<gene>
    <name evidence="13" type="ORF">ELZ69_19830</name>
    <name evidence="12" type="ORF">ELZ75_19535</name>
    <name evidence="11" type="ORF">ELZ96_19535</name>
</gene>
<evidence type="ECO:0000256" key="8">
    <source>
        <dbReference type="ARBA" id="ARBA00034120"/>
    </source>
</evidence>
<evidence type="ECO:0000256" key="7">
    <source>
        <dbReference type="ARBA" id="ARBA00023118"/>
    </source>
</evidence>
<dbReference type="GO" id="GO:0046872">
    <property type="term" value="F:metal ion binding"/>
    <property type="evidence" value="ECO:0007669"/>
    <property type="project" value="UniProtKB-KW"/>
</dbReference>
<dbReference type="Pfam" id="PF00078">
    <property type="entry name" value="RVT_1"/>
    <property type="match status" value="1"/>
</dbReference>
<sequence>MHIIDKNLFKTEIAPKDLLEEDVIPSIPYSSVLEKKIKKRYIYSLKNKSPALFAQRNLIEVLLRRIDLNDSAVGFRKGACYLNFLEPHSNNYHFLRFDIKNFFHSIDEKLLRDCFSSYFKDECIDPGNKQKLISSFLNLILFHVGSSFGNDDDKGKRILPVGFPASPFVSNIFLRKIDIIIQRTCALYNITYTRYADDMLFSSSRADKYIHSDSFEHEIKVILSSHKLKINEKKVVKAKHRISLNGYVIQSSSLTNRKNVNDISGVFISNKKIIKLKKTIHEFNKKPVDYIKIMEGVFREKIKPDNFTFPITRAFKQKFYKTQVRNKLCGYRAYLISFVKFNLRYDCIPDGKIESYSKLIDEIDVIIK</sequence>
<dbReference type="InterPro" id="IPR051083">
    <property type="entry name" value="GrpII_Intron_Splice-Mob/Def"/>
</dbReference>
<proteinExistence type="inferred from homology"/>
<dbReference type="GO" id="GO:0003964">
    <property type="term" value="F:RNA-directed DNA polymerase activity"/>
    <property type="evidence" value="ECO:0007669"/>
    <property type="project" value="UniProtKB-KW"/>
</dbReference>
<dbReference type="CDD" id="cd03487">
    <property type="entry name" value="RT_Bac_retron_II"/>
    <property type="match status" value="1"/>
</dbReference>
<dbReference type="AlphaFoldDB" id="A0A3Q9MB79"/>
<organism evidence="13">
    <name type="scientific">Salmonella enterica subsp. enterica serovar Moero</name>
    <dbReference type="NCBI Taxonomy" id="2500154"/>
    <lineage>
        <taxon>Bacteria</taxon>
        <taxon>Pseudomonadati</taxon>
        <taxon>Pseudomonadota</taxon>
        <taxon>Gammaproteobacteria</taxon>
        <taxon>Enterobacterales</taxon>
        <taxon>Enterobacteriaceae</taxon>
        <taxon>Salmonella</taxon>
    </lineage>
</organism>
<evidence type="ECO:0000256" key="2">
    <source>
        <dbReference type="ARBA" id="ARBA00022679"/>
    </source>
</evidence>
<reference evidence="13" key="1">
    <citation type="submission" date="2018-12" db="EMBL/GenBank/DDBJ databases">
        <title>Complete genome sequences of twenty non-typhoidal Salmonella isolates from Rwanda.</title>
        <authorList>
            <person name="Byukusenge M."/>
            <person name="Li L."/>
            <person name="Subhashinie K."/>
            <person name="Nzayirambaho M."/>
            <person name="Kuchipudi S.V."/>
            <person name="Jayarao B.M."/>
        </authorList>
    </citation>
    <scope>NUCLEOTIDE SEQUENCE</scope>
    <source>
        <strain evidence="13">RSE02</strain>
        <strain evidence="12">RSE08</strain>
        <strain evidence="11">RSE29</strain>
    </source>
</reference>
<evidence type="ECO:0000313" key="13">
    <source>
        <dbReference type="EMBL" id="AZT30434.1"/>
    </source>
</evidence>
<evidence type="ECO:0000313" key="12">
    <source>
        <dbReference type="EMBL" id="AZT13583.1"/>
    </source>
</evidence>
<evidence type="ECO:0000256" key="1">
    <source>
        <dbReference type="ARBA" id="ARBA00012493"/>
    </source>
</evidence>
<dbReference type="GO" id="GO:0051607">
    <property type="term" value="P:defense response to virus"/>
    <property type="evidence" value="ECO:0007669"/>
    <property type="project" value="UniProtKB-KW"/>
</dbReference>
<dbReference type="EMBL" id="CP034718">
    <property type="protein sequence ID" value="AZT13583.1"/>
    <property type="molecule type" value="Genomic_DNA"/>
</dbReference>
<dbReference type="RefSeq" id="WP_397610222.1">
    <property type="nucleotide sequence ID" value="NZ_CP034705.1"/>
</dbReference>
<dbReference type="EC" id="2.7.7.49" evidence="1"/>
<dbReference type="GO" id="GO:0003723">
    <property type="term" value="F:RNA binding"/>
    <property type="evidence" value="ECO:0007669"/>
    <property type="project" value="InterPro"/>
</dbReference>
<evidence type="ECO:0000259" key="10">
    <source>
        <dbReference type="PROSITE" id="PS50878"/>
    </source>
</evidence>
<keyword evidence="4" id="KW-0479">Metal-binding</keyword>
<evidence type="ECO:0000256" key="9">
    <source>
        <dbReference type="ARBA" id="ARBA00048173"/>
    </source>
</evidence>
<keyword evidence="7" id="KW-0051">Antiviral defense</keyword>
<dbReference type="InterPro" id="IPR000477">
    <property type="entry name" value="RT_dom"/>
</dbReference>
<comment type="similarity">
    <text evidence="8">Belongs to the bacterial reverse transcriptase family.</text>
</comment>
<evidence type="ECO:0000313" key="11">
    <source>
        <dbReference type="EMBL" id="AZT05242.1"/>
    </source>
</evidence>
<feature type="domain" description="Reverse transcriptase" evidence="10">
    <location>
        <begin position="1"/>
        <end position="249"/>
    </location>
</feature>
<accession>A0A3Q9MB79</accession>
<evidence type="ECO:0000256" key="5">
    <source>
        <dbReference type="ARBA" id="ARBA00022842"/>
    </source>
</evidence>
<keyword evidence="5" id="KW-0460">Magnesium</keyword>
<dbReference type="PANTHER" id="PTHR34047">
    <property type="entry name" value="NUCLEAR INTRON MATURASE 1, MITOCHONDRIAL-RELATED"/>
    <property type="match status" value="1"/>
</dbReference>
<dbReference type="InterPro" id="IPR043502">
    <property type="entry name" value="DNA/RNA_pol_sf"/>
</dbReference>
<dbReference type="PROSITE" id="PS50878">
    <property type="entry name" value="RT_POL"/>
    <property type="match status" value="1"/>
</dbReference>
<name>A0A3Q9MB79_SALET</name>
<keyword evidence="2" id="KW-0808">Transferase</keyword>
<comment type="catalytic activity">
    <reaction evidence="9">
        <text>DNA(n) + a 2'-deoxyribonucleoside 5'-triphosphate = DNA(n+1) + diphosphate</text>
        <dbReference type="Rhea" id="RHEA:22508"/>
        <dbReference type="Rhea" id="RHEA-COMP:17339"/>
        <dbReference type="Rhea" id="RHEA-COMP:17340"/>
        <dbReference type="ChEBI" id="CHEBI:33019"/>
        <dbReference type="ChEBI" id="CHEBI:61560"/>
        <dbReference type="ChEBI" id="CHEBI:173112"/>
        <dbReference type="EC" id="2.7.7.49"/>
    </reaction>
</comment>
<dbReference type="InterPro" id="IPR000123">
    <property type="entry name" value="Reverse_transcriptase_msDNA"/>
</dbReference>
<evidence type="ECO:0000256" key="4">
    <source>
        <dbReference type="ARBA" id="ARBA00022723"/>
    </source>
</evidence>
<dbReference type="SUPFAM" id="SSF56672">
    <property type="entry name" value="DNA/RNA polymerases"/>
    <property type="match status" value="1"/>
</dbReference>
<evidence type="ECO:0000256" key="3">
    <source>
        <dbReference type="ARBA" id="ARBA00022695"/>
    </source>
</evidence>
<dbReference type="EMBL" id="CP034722">
    <property type="protein sequence ID" value="AZT30434.1"/>
    <property type="molecule type" value="Genomic_DNA"/>
</dbReference>
<keyword evidence="6 13" id="KW-0695">RNA-directed DNA polymerase</keyword>
<dbReference type="PRINTS" id="PR00866">
    <property type="entry name" value="RNADNAPOLMS"/>
</dbReference>
<protein>
    <recommendedName>
        <fullName evidence="1">RNA-directed DNA polymerase</fullName>
        <ecNumber evidence="1">2.7.7.49</ecNumber>
    </recommendedName>
</protein>